<keyword evidence="6" id="KW-1185">Reference proteome</keyword>
<dbReference type="InterPro" id="IPR002938">
    <property type="entry name" value="FAD-bd"/>
</dbReference>
<organism evidence="5 6">
    <name type="scientific">Paractinoplanes ferrugineus</name>
    <dbReference type="NCBI Taxonomy" id="113564"/>
    <lineage>
        <taxon>Bacteria</taxon>
        <taxon>Bacillati</taxon>
        <taxon>Actinomycetota</taxon>
        <taxon>Actinomycetes</taxon>
        <taxon>Micromonosporales</taxon>
        <taxon>Micromonosporaceae</taxon>
        <taxon>Paractinoplanes</taxon>
    </lineage>
</organism>
<comment type="similarity">
    <text evidence="3">Belongs to the flavin-dependent halogenase family. Bacterial tryptophan halogenase subfamily.</text>
</comment>
<evidence type="ECO:0000256" key="3">
    <source>
        <dbReference type="ARBA" id="ARBA00038396"/>
    </source>
</evidence>
<evidence type="ECO:0000256" key="1">
    <source>
        <dbReference type="ARBA" id="ARBA00023002"/>
    </source>
</evidence>
<proteinExistence type="inferred from homology"/>
<name>A0A919JAD4_9ACTN</name>
<keyword evidence="1" id="KW-0560">Oxidoreductase</keyword>
<evidence type="ECO:0000256" key="2">
    <source>
        <dbReference type="ARBA" id="ARBA00023033"/>
    </source>
</evidence>
<accession>A0A919JAD4</accession>
<keyword evidence="2" id="KW-0503">Monooxygenase</keyword>
<sequence>MQTDQHDCDVLIIGSGYAGTMLGAILARNGAKVVLVDAGSHPRFAIGESTIPHLLVRQQALATRFDVPEIRELQDVKTVTAAMGSTHGVKLHATFQMAEEGAEPDPRKVIMAATPKNLYQGPHLFRQDSDAYMHYVAIRYGAVSRQNWRVADIDLGADAVTVTGQNGEVFRARYLVDASGFRSPLADKLDLREKPSRFKHHSRSIFTHMIDVKRWDDVCGIDPAKRQPLPWYKGTMHHVFDRGWFWVIPFNNYEQSCNPVVSVGLTLDERTYPKPDGMSAEEEFMHYVNKFPAVARQFEGARAIREWTSTGRIQYSSKQSIGHRWCLMSHAAGFIDPLYSRGLSNTAEVIDALSGRLLAALEDDDFSDERFRYVEELEQGLLSYNDDLVNCSYIAFSNFRLFDAVFRIWGISSNYGSMRLTRAELNYKLGDKNAFTDLEKAPNTGFWWPDDDEMKRMWDIMVETCEKYEVGELDGDDAAERLFRLIEQSPVPPPTFGYKDRDNQVIYPSNIALARFLNWAIRKGSPNVSELASGLLRATIRARRQGKKVG</sequence>
<dbReference type="InterPro" id="IPR050816">
    <property type="entry name" value="Flavin-dep_Halogenase_NPB"/>
</dbReference>
<dbReference type="PANTHER" id="PTHR43747">
    <property type="entry name" value="FAD-BINDING PROTEIN"/>
    <property type="match status" value="1"/>
</dbReference>
<comment type="caution">
    <text evidence="5">The sequence shown here is derived from an EMBL/GenBank/DDBJ whole genome shotgun (WGS) entry which is preliminary data.</text>
</comment>
<dbReference type="InterPro" id="IPR036188">
    <property type="entry name" value="FAD/NAD-bd_sf"/>
</dbReference>
<dbReference type="RefSeq" id="WP_203822583.1">
    <property type="nucleotide sequence ID" value="NZ_BAAABP010000012.1"/>
</dbReference>
<dbReference type="GO" id="GO:0071949">
    <property type="term" value="F:FAD binding"/>
    <property type="evidence" value="ECO:0007669"/>
    <property type="project" value="InterPro"/>
</dbReference>
<dbReference type="Proteomes" id="UP000598174">
    <property type="component" value="Unassembled WGS sequence"/>
</dbReference>
<dbReference type="AlphaFoldDB" id="A0A919JAD4"/>
<dbReference type="InterPro" id="IPR006905">
    <property type="entry name" value="Flavin_halogenase"/>
</dbReference>
<feature type="domain" description="FAD-binding" evidence="4">
    <location>
        <begin position="7"/>
        <end position="38"/>
    </location>
</feature>
<reference evidence="5" key="1">
    <citation type="submission" date="2021-01" db="EMBL/GenBank/DDBJ databases">
        <title>Whole genome shotgun sequence of Actinoplanes ferrugineus NBRC 15555.</title>
        <authorList>
            <person name="Komaki H."/>
            <person name="Tamura T."/>
        </authorList>
    </citation>
    <scope>NUCLEOTIDE SEQUENCE</scope>
    <source>
        <strain evidence="5">NBRC 15555</strain>
    </source>
</reference>
<dbReference type="EMBL" id="BOMM01000080">
    <property type="protein sequence ID" value="GIE16242.1"/>
    <property type="molecule type" value="Genomic_DNA"/>
</dbReference>
<evidence type="ECO:0000313" key="6">
    <source>
        <dbReference type="Proteomes" id="UP000598174"/>
    </source>
</evidence>
<dbReference type="Gene3D" id="3.50.50.60">
    <property type="entry name" value="FAD/NAD(P)-binding domain"/>
    <property type="match status" value="1"/>
</dbReference>
<dbReference type="SUPFAM" id="SSF51905">
    <property type="entry name" value="FAD/NAD(P)-binding domain"/>
    <property type="match status" value="1"/>
</dbReference>
<dbReference type="PRINTS" id="PR00420">
    <property type="entry name" value="RNGMNOXGNASE"/>
</dbReference>
<gene>
    <name evidence="5" type="ORF">Afe05nite_80820</name>
</gene>
<dbReference type="GO" id="GO:0004497">
    <property type="term" value="F:monooxygenase activity"/>
    <property type="evidence" value="ECO:0007669"/>
    <property type="project" value="UniProtKB-KW"/>
</dbReference>
<dbReference type="Pfam" id="PF01494">
    <property type="entry name" value="FAD_binding_3"/>
    <property type="match status" value="1"/>
</dbReference>
<dbReference type="Pfam" id="PF04820">
    <property type="entry name" value="Trp_halogenase"/>
    <property type="match status" value="1"/>
</dbReference>
<protein>
    <submittedName>
        <fullName evidence="5">Halogenase</fullName>
    </submittedName>
</protein>
<evidence type="ECO:0000313" key="5">
    <source>
        <dbReference type="EMBL" id="GIE16242.1"/>
    </source>
</evidence>
<dbReference type="PANTHER" id="PTHR43747:SF5">
    <property type="entry name" value="FAD-BINDING DOMAIN-CONTAINING PROTEIN"/>
    <property type="match status" value="1"/>
</dbReference>
<evidence type="ECO:0000259" key="4">
    <source>
        <dbReference type="Pfam" id="PF01494"/>
    </source>
</evidence>